<sequence>MQPVSHNTVQLKKMNVELVKNTLKSIGVGTKASIARLTGLSVATCGTILNELLRTGEVTESDPEETSGGRPAKLYRFNADYGCVACLFIRTEGGIHSIAYAVANLIGEVAEEKTLFFDSIDEGTIYGLLDAVVEQHSSVKAIGIGIPGVVQGGSIGICDVAALAGKPLGPRLKERYGVEITIDNDMNLTVYGFYTGQNFEEQKTFAVVTFPKDHYPGAGFIVDGRILNGTTNFGGEVSYLPFGMSREEQLKLLRSGGDGFVPLVVKTLVSVIAILNPAAIALTGDLLRPDLLQMVSEETMKEIPKAHMPELFIQKDTRQEYVNGLISVTLESLTYSLQLVEKR</sequence>
<dbReference type="InterPro" id="IPR036390">
    <property type="entry name" value="WH_DNA-bd_sf"/>
</dbReference>
<dbReference type="Gene3D" id="3.30.420.40">
    <property type="match status" value="2"/>
</dbReference>
<comment type="caution">
    <text evidence="4">The sequence shown here is derived from an EMBL/GenBank/DDBJ whole genome shotgun (WGS) entry which is preliminary data.</text>
</comment>
<dbReference type="Pfam" id="PF00480">
    <property type="entry name" value="ROK"/>
    <property type="match status" value="1"/>
</dbReference>
<dbReference type="Gene3D" id="1.10.10.10">
    <property type="entry name" value="Winged helix-like DNA-binding domain superfamily/Winged helix DNA-binding domain"/>
    <property type="match status" value="1"/>
</dbReference>
<evidence type="ECO:0000256" key="2">
    <source>
        <dbReference type="ARBA" id="ARBA00006479"/>
    </source>
</evidence>
<keyword evidence="3" id="KW-0119">Carbohydrate metabolism</keyword>
<evidence type="ECO:0000313" key="5">
    <source>
        <dbReference type="Proteomes" id="UP000632125"/>
    </source>
</evidence>
<comment type="similarity">
    <text evidence="2">Belongs to the ROK (NagC/XylR) family.</text>
</comment>
<dbReference type="CDD" id="cd23763">
    <property type="entry name" value="ASKHA_ATPase_ROK"/>
    <property type="match status" value="1"/>
</dbReference>
<dbReference type="GO" id="GO:0042732">
    <property type="term" value="P:D-xylose metabolic process"/>
    <property type="evidence" value="ECO:0007669"/>
    <property type="project" value="UniProtKB-KW"/>
</dbReference>
<evidence type="ECO:0000313" key="4">
    <source>
        <dbReference type="EMBL" id="MBD2871112.1"/>
    </source>
</evidence>
<evidence type="ECO:0000256" key="1">
    <source>
        <dbReference type="ARBA" id="ARBA00002486"/>
    </source>
</evidence>
<keyword evidence="5" id="KW-1185">Reference proteome</keyword>
<dbReference type="InterPro" id="IPR043129">
    <property type="entry name" value="ATPase_NBD"/>
</dbReference>
<proteinExistence type="inferred from homology"/>
<dbReference type="EMBL" id="JACXIY010000027">
    <property type="protein sequence ID" value="MBD2871112.1"/>
    <property type="molecule type" value="Genomic_DNA"/>
</dbReference>
<dbReference type="RefSeq" id="WP_190864597.1">
    <property type="nucleotide sequence ID" value="NZ_JACXIY010000027.1"/>
</dbReference>
<protein>
    <submittedName>
        <fullName evidence="4">ROK family protein</fullName>
    </submittedName>
</protein>
<dbReference type="SUPFAM" id="SSF53067">
    <property type="entry name" value="Actin-like ATPase domain"/>
    <property type="match status" value="1"/>
</dbReference>
<dbReference type="PANTHER" id="PTHR18964:SF149">
    <property type="entry name" value="BIFUNCTIONAL UDP-N-ACETYLGLUCOSAMINE 2-EPIMERASE_N-ACETYLMANNOSAMINE KINASE"/>
    <property type="match status" value="1"/>
</dbReference>
<dbReference type="InterPro" id="IPR036388">
    <property type="entry name" value="WH-like_DNA-bd_sf"/>
</dbReference>
<dbReference type="InterPro" id="IPR000600">
    <property type="entry name" value="ROK"/>
</dbReference>
<keyword evidence="3" id="KW-0859">Xylose metabolism</keyword>
<reference evidence="4" key="1">
    <citation type="submission" date="2020-09" db="EMBL/GenBank/DDBJ databases">
        <title>A novel bacterium of genus Paenibacillus, isolated from South China Sea.</title>
        <authorList>
            <person name="Huang H."/>
            <person name="Mo K."/>
            <person name="Hu Y."/>
        </authorList>
    </citation>
    <scope>NUCLEOTIDE SEQUENCE</scope>
    <source>
        <strain evidence="4">IB182493</strain>
    </source>
</reference>
<dbReference type="Proteomes" id="UP000632125">
    <property type="component" value="Unassembled WGS sequence"/>
</dbReference>
<dbReference type="SUPFAM" id="SSF46785">
    <property type="entry name" value="Winged helix' DNA-binding domain"/>
    <property type="match status" value="1"/>
</dbReference>
<dbReference type="AlphaFoldDB" id="A0A927H814"/>
<organism evidence="4 5">
    <name type="scientific">Paenibacillus arenilitoris</name>
    <dbReference type="NCBI Taxonomy" id="2772299"/>
    <lineage>
        <taxon>Bacteria</taxon>
        <taxon>Bacillati</taxon>
        <taxon>Bacillota</taxon>
        <taxon>Bacilli</taxon>
        <taxon>Bacillales</taxon>
        <taxon>Paenibacillaceae</taxon>
        <taxon>Paenibacillus</taxon>
    </lineage>
</organism>
<accession>A0A927H814</accession>
<evidence type="ECO:0000256" key="3">
    <source>
        <dbReference type="ARBA" id="ARBA00022629"/>
    </source>
</evidence>
<dbReference type="PANTHER" id="PTHR18964">
    <property type="entry name" value="ROK (REPRESSOR, ORF, KINASE) FAMILY"/>
    <property type="match status" value="1"/>
</dbReference>
<gene>
    <name evidence="4" type="ORF">IDH41_21230</name>
</gene>
<comment type="function">
    <text evidence="1">Transcriptional repressor of xylose-utilizing enzymes.</text>
</comment>
<name>A0A927H814_9BACL</name>